<proteinExistence type="predicted"/>
<evidence type="ECO:0000313" key="2">
    <source>
        <dbReference type="Proteomes" id="UP001352263"/>
    </source>
</evidence>
<dbReference type="InterPro" id="IPR012349">
    <property type="entry name" value="Split_barrel_FMN-bd"/>
</dbReference>
<comment type="caution">
    <text evidence="1">The sequence shown here is derived from an EMBL/GenBank/DDBJ whole genome shotgun (WGS) entry which is preliminary data.</text>
</comment>
<dbReference type="RefSeq" id="WP_326506055.1">
    <property type="nucleotide sequence ID" value="NZ_JAWIIV010000006.1"/>
</dbReference>
<evidence type="ECO:0008006" key="3">
    <source>
        <dbReference type="Google" id="ProtNLM"/>
    </source>
</evidence>
<dbReference type="Gene3D" id="2.30.110.10">
    <property type="entry name" value="Electron Transport, Fmn-binding Protein, Chain A"/>
    <property type="match status" value="1"/>
</dbReference>
<gene>
    <name evidence="1" type="ORF">RY831_09255</name>
</gene>
<dbReference type="Proteomes" id="UP001352263">
    <property type="component" value="Unassembled WGS sequence"/>
</dbReference>
<organism evidence="1 2">
    <name type="scientific">Noviherbaspirillum album</name>
    <dbReference type="NCBI Taxonomy" id="3080276"/>
    <lineage>
        <taxon>Bacteria</taxon>
        <taxon>Pseudomonadati</taxon>
        <taxon>Pseudomonadota</taxon>
        <taxon>Betaproteobacteria</taxon>
        <taxon>Burkholderiales</taxon>
        <taxon>Oxalobacteraceae</taxon>
        <taxon>Noviherbaspirillum</taxon>
    </lineage>
</organism>
<dbReference type="EMBL" id="JAWIIV010000006">
    <property type="protein sequence ID" value="MEC4719335.1"/>
    <property type="molecule type" value="Genomic_DNA"/>
</dbReference>
<sequence length="164" mass="17697">MPASAPLIDLQHADFLQSGISLCVGACDNRHMPTLSRATGCRISADRRRVTMFVSATQAAPVLRCIRENGAITAVFSRPSTHKTVQLKGKDAVVGCLEAGDMERVERYRASFARELEPMGFDEILIRTLLSAPPADLVTVTFTPVEAYSQTPGPNAGEPLRAQA</sequence>
<keyword evidence="2" id="KW-1185">Reference proteome</keyword>
<reference evidence="1 2" key="1">
    <citation type="submission" date="2023-10" db="EMBL/GenBank/DDBJ databases">
        <title>Noviherbaspirillum sp. CPCC 100848 genome assembly.</title>
        <authorList>
            <person name="Li X.Y."/>
            <person name="Fang X.M."/>
        </authorList>
    </citation>
    <scope>NUCLEOTIDE SEQUENCE [LARGE SCALE GENOMIC DNA]</scope>
    <source>
        <strain evidence="1 2">CPCC 100848</strain>
    </source>
</reference>
<name>A0ABU6J7K9_9BURK</name>
<evidence type="ECO:0000313" key="1">
    <source>
        <dbReference type="EMBL" id="MEC4719335.1"/>
    </source>
</evidence>
<protein>
    <recommendedName>
        <fullName evidence="3">Pyridoxamine 5'-phosphate oxidase putative domain-containing protein</fullName>
    </recommendedName>
</protein>
<accession>A0ABU6J7K9</accession>